<dbReference type="EMBL" id="AMZN01000095">
    <property type="protein sequence ID" value="ELR68732.1"/>
    <property type="molecule type" value="Genomic_DNA"/>
</dbReference>
<dbReference type="RefSeq" id="WP_009582996.1">
    <property type="nucleotide sequence ID" value="NZ_AMZN01000095.1"/>
</dbReference>
<proteinExistence type="predicted"/>
<gene>
    <name evidence="1" type="ORF">C900_05915</name>
</gene>
<evidence type="ECO:0000313" key="2">
    <source>
        <dbReference type="Proteomes" id="UP000011135"/>
    </source>
</evidence>
<name>L8JMY7_9BACT</name>
<evidence type="ECO:0008006" key="3">
    <source>
        <dbReference type="Google" id="ProtNLM"/>
    </source>
</evidence>
<evidence type="ECO:0000313" key="1">
    <source>
        <dbReference type="EMBL" id="ELR68732.1"/>
    </source>
</evidence>
<keyword evidence="2" id="KW-1185">Reference proteome</keyword>
<dbReference type="STRING" id="1237149.C900_05915"/>
<dbReference type="Proteomes" id="UP000011135">
    <property type="component" value="Unassembled WGS sequence"/>
</dbReference>
<dbReference type="SUPFAM" id="SSF158682">
    <property type="entry name" value="TerB-like"/>
    <property type="match status" value="1"/>
</dbReference>
<dbReference type="Gene3D" id="1.10.3680.10">
    <property type="entry name" value="TerB-like"/>
    <property type="match status" value="1"/>
</dbReference>
<reference evidence="1 2" key="1">
    <citation type="submission" date="2012-12" db="EMBL/GenBank/DDBJ databases">
        <title>Genome assembly of Fulvivirga imtechensis AK7.</title>
        <authorList>
            <person name="Nupur N."/>
            <person name="Khatri I."/>
            <person name="Kumar R."/>
            <person name="Subramanian S."/>
            <person name="Pinnaka A."/>
        </authorList>
    </citation>
    <scope>NUCLEOTIDE SEQUENCE [LARGE SCALE GENOMIC DNA]</scope>
    <source>
        <strain evidence="1 2">AK7</strain>
    </source>
</reference>
<accession>L8JMY7</accession>
<organism evidence="1 2">
    <name type="scientific">Fulvivirga imtechensis AK7</name>
    <dbReference type="NCBI Taxonomy" id="1237149"/>
    <lineage>
        <taxon>Bacteria</taxon>
        <taxon>Pseudomonadati</taxon>
        <taxon>Bacteroidota</taxon>
        <taxon>Cytophagia</taxon>
        <taxon>Cytophagales</taxon>
        <taxon>Fulvivirgaceae</taxon>
        <taxon>Fulvivirga</taxon>
    </lineage>
</organism>
<comment type="caution">
    <text evidence="1">The sequence shown here is derived from an EMBL/GenBank/DDBJ whole genome shotgun (WGS) entry which is preliminary data.</text>
</comment>
<dbReference type="InterPro" id="IPR029024">
    <property type="entry name" value="TerB-like"/>
</dbReference>
<dbReference type="AlphaFoldDB" id="L8JMY7"/>
<sequence length="125" mass="13791">MSIEKNWSDILRLKNLIALATSDGAISYEEKTFLRSAAIKCGISDDALNEMLEKHNCTLSIPEGEEEKEELLIDILDLAIIDNYLTQDEYKMCCLIAGKLGFSEIELKMILGLSFVGTIGGSAEV</sequence>
<protein>
    <recommendedName>
        <fullName evidence="3">Co-chaperone DjlA N-terminal domain-containing protein</fullName>
    </recommendedName>
</protein>